<organism evidence="2 3">
    <name type="scientific">Nocardioides caeni</name>
    <dbReference type="NCBI Taxonomy" id="574700"/>
    <lineage>
        <taxon>Bacteria</taxon>
        <taxon>Bacillati</taxon>
        <taxon>Actinomycetota</taxon>
        <taxon>Actinomycetes</taxon>
        <taxon>Propionibacteriales</taxon>
        <taxon>Nocardioidaceae</taxon>
        <taxon>Nocardioides</taxon>
    </lineage>
</organism>
<proteinExistence type="predicted"/>
<dbReference type="Proteomes" id="UP000307087">
    <property type="component" value="Unassembled WGS sequence"/>
</dbReference>
<keyword evidence="3" id="KW-1185">Reference proteome</keyword>
<comment type="caution">
    <text evidence="2">The sequence shown here is derived from an EMBL/GenBank/DDBJ whole genome shotgun (WGS) entry which is preliminary data.</text>
</comment>
<feature type="compositionally biased region" description="Basic and acidic residues" evidence="1">
    <location>
        <begin position="68"/>
        <end position="77"/>
    </location>
</feature>
<dbReference type="Pfam" id="PF19664">
    <property type="entry name" value="DUF6167"/>
    <property type="match status" value="1"/>
</dbReference>
<evidence type="ECO:0000256" key="1">
    <source>
        <dbReference type="SAM" id="MobiDB-lite"/>
    </source>
</evidence>
<name>A0A4V4HK71_9ACTN</name>
<feature type="compositionally biased region" description="Polar residues" evidence="1">
    <location>
        <begin position="78"/>
        <end position="92"/>
    </location>
</feature>
<dbReference type="AlphaFoldDB" id="A0A4V4HK71"/>
<dbReference type="OrthoDB" id="4952314at2"/>
<feature type="region of interest" description="Disordered" evidence="1">
    <location>
        <begin position="68"/>
        <end position="102"/>
    </location>
</feature>
<reference evidence="2 3" key="1">
    <citation type="journal article" date="2009" name="Int. J. Syst. Evol. Microbiol.">
        <title>Nocardioides caeni sp. nov., isolated from wastewater.</title>
        <authorList>
            <person name="Yoon J.H."/>
            <person name="Kang S.J."/>
            <person name="Park S."/>
            <person name="Kim W."/>
            <person name="Oh T.K."/>
        </authorList>
    </citation>
    <scope>NUCLEOTIDE SEQUENCE [LARGE SCALE GENOMIC DNA]</scope>
    <source>
        <strain evidence="2 3">DSM 23134</strain>
    </source>
</reference>
<protein>
    <submittedName>
        <fullName evidence="2">Uncharacterized protein</fullName>
    </submittedName>
</protein>
<dbReference type="InterPro" id="IPR046165">
    <property type="entry name" value="DUF6167"/>
</dbReference>
<accession>A0A4V4HK71</accession>
<sequence length="102" mass="11175">MIRGPVWFTAGAAAGVYGMVKARRLAEALTPDGMRDRIGAAVLGARLFAEEVAQGQADAEIRLRQHYRDLEAGRRNDGPQQLTAPPDSTQPPELTYQEGRRN</sequence>
<dbReference type="EMBL" id="STGW01000005">
    <property type="protein sequence ID" value="THV13336.1"/>
    <property type="molecule type" value="Genomic_DNA"/>
</dbReference>
<gene>
    <name evidence="2" type="ORF">E9934_10245</name>
</gene>
<evidence type="ECO:0000313" key="2">
    <source>
        <dbReference type="EMBL" id="THV13336.1"/>
    </source>
</evidence>
<evidence type="ECO:0000313" key="3">
    <source>
        <dbReference type="Proteomes" id="UP000307087"/>
    </source>
</evidence>
<dbReference type="RefSeq" id="WP_136562798.1">
    <property type="nucleotide sequence ID" value="NZ_BAABLS010000010.1"/>
</dbReference>